<evidence type="ECO:0000256" key="1">
    <source>
        <dbReference type="ARBA" id="ARBA00002254"/>
    </source>
</evidence>
<evidence type="ECO:0000256" key="10">
    <source>
        <dbReference type="RuleBase" id="RU364125"/>
    </source>
</evidence>
<name>A0A1I6MU66_9RHOB</name>
<keyword evidence="12" id="KW-1185">Reference proteome</keyword>
<dbReference type="InterPro" id="IPR005503">
    <property type="entry name" value="FliL"/>
</dbReference>
<keyword evidence="6 10" id="KW-0812">Transmembrane</keyword>
<keyword evidence="8 10" id="KW-1133">Transmembrane helix</keyword>
<dbReference type="GO" id="GO:0071973">
    <property type="term" value="P:bacterial-type flagellum-dependent cell motility"/>
    <property type="evidence" value="ECO:0007669"/>
    <property type="project" value="InterPro"/>
</dbReference>
<dbReference type="AlphaFoldDB" id="A0A1I6MU66"/>
<dbReference type="OrthoDB" id="7619358at2"/>
<protein>
    <recommendedName>
        <fullName evidence="10">Flagellar protein FliL</fullName>
    </recommendedName>
</protein>
<dbReference type="EMBL" id="FOZM01000002">
    <property type="protein sequence ID" value="SFS19266.1"/>
    <property type="molecule type" value="Genomic_DNA"/>
</dbReference>
<evidence type="ECO:0000256" key="3">
    <source>
        <dbReference type="ARBA" id="ARBA00008281"/>
    </source>
</evidence>
<comment type="function">
    <text evidence="1 10">Controls the rotational direction of flagella during chemotaxis.</text>
</comment>
<keyword evidence="5 10" id="KW-0145">Chemotaxis</keyword>
<keyword evidence="11" id="KW-0282">Flagellum</keyword>
<dbReference type="RefSeq" id="WP_090209367.1">
    <property type="nucleotide sequence ID" value="NZ_FOZM01000002.1"/>
</dbReference>
<feature type="transmembrane region" description="Helical" evidence="10">
    <location>
        <begin position="20"/>
        <end position="42"/>
    </location>
</feature>
<dbReference type="Proteomes" id="UP000198926">
    <property type="component" value="Unassembled WGS sequence"/>
</dbReference>
<evidence type="ECO:0000256" key="9">
    <source>
        <dbReference type="ARBA" id="ARBA00023136"/>
    </source>
</evidence>
<reference evidence="11 12" key="1">
    <citation type="submission" date="2016-10" db="EMBL/GenBank/DDBJ databases">
        <authorList>
            <person name="de Groot N.N."/>
        </authorList>
    </citation>
    <scope>NUCLEOTIDE SEQUENCE [LARGE SCALE GENOMIC DNA]</scope>
    <source>
        <strain evidence="11 12">DSM 29433</strain>
    </source>
</reference>
<evidence type="ECO:0000313" key="11">
    <source>
        <dbReference type="EMBL" id="SFS19266.1"/>
    </source>
</evidence>
<evidence type="ECO:0000313" key="12">
    <source>
        <dbReference type="Proteomes" id="UP000198926"/>
    </source>
</evidence>
<evidence type="ECO:0000256" key="6">
    <source>
        <dbReference type="ARBA" id="ARBA00022692"/>
    </source>
</evidence>
<comment type="subcellular location">
    <subcellularLocation>
        <location evidence="10">Cell inner membrane</location>
    </subcellularLocation>
    <subcellularLocation>
        <location evidence="2">Cell membrane</location>
        <topology evidence="2">Single-pass membrane protein</topology>
    </subcellularLocation>
</comment>
<evidence type="ECO:0000256" key="2">
    <source>
        <dbReference type="ARBA" id="ARBA00004162"/>
    </source>
</evidence>
<keyword evidence="10" id="KW-0997">Cell inner membrane</keyword>
<evidence type="ECO:0000256" key="8">
    <source>
        <dbReference type="ARBA" id="ARBA00022989"/>
    </source>
</evidence>
<dbReference type="Pfam" id="PF03748">
    <property type="entry name" value="FliL"/>
    <property type="match status" value="1"/>
</dbReference>
<keyword evidence="11" id="KW-0966">Cell projection</keyword>
<comment type="similarity">
    <text evidence="3 10">Belongs to the FliL family.</text>
</comment>
<organism evidence="11 12">
    <name type="scientific">Yoonia litorea</name>
    <dbReference type="NCBI Taxonomy" id="1123755"/>
    <lineage>
        <taxon>Bacteria</taxon>
        <taxon>Pseudomonadati</taxon>
        <taxon>Pseudomonadota</taxon>
        <taxon>Alphaproteobacteria</taxon>
        <taxon>Rhodobacterales</taxon>
        <taxon>Paracoccaceae</taxon>
        <taxon>Yoonia</taxon>
    </lineage>
</organism>
<dbReference type="GO" id="GO:0006935">
    <property type="term" value="P:chemotaxis"/>
    <property type="evidence" value="ECO:0007669"/>
    <property type="project" value="UniProtKB-KW"/>
</dbReference>
<keyword evidence="4" id="KW-1003">Cell membrane</keyword>
<dbReference type="GO" id="GO:0005886">
    <property type="term" value="C:plasma membrane"/>
    <property type="evidence" value="ECO:0007669"/>
    <property type="project" value="UniProtKB-SubCell"/>
</dbReference>
<keyword evidence="9 10" id="KW-0472">Membrane</keyword>
<sequence>MTDSSNIADVPPAKAGKKPLLIGVLLGCVGLVGGYFAVSILAGPEISAADEAAFEAVPSRDAPLPVFVALEPLIISLSTDQGRSHLRFSAQIEVAPGLSGEVEALKPRIIDILNGYLRAVEIEMLNDPSALQRMRSQMLRRVQVVAGEGRIKDLLIMEFVLS</sequence>
<dbReference type="STRING" id="1123755.SAMN05444714_2139"/>
<keyword evidence="7 10" id="KW-0283">Flagellar rotation</keyword>
<evidence type="ECO:0000256" key="7">
    <source>
        <dbReference type="ARBA" id="ARBA00022779"/>
    </source>
</evidence>
<evidence type="ECO:0000256" key="4">
    <source>
        <dbReference type="ARBA" id="ARBA00022475"/>
    </source>
</evidence>
<gene>
    <name evidence="11" type="ORF">SAMN05444714_2139</name>
</gene>
<evidence type="ECO:0000256" key="5">
    <source>
        <dbReference type="ARBA" id="ARBA00022500"/>
    </source>
</evidence>
<accession>A0A1I6MU66</accession>
<dbReference type="GO" id="GO:0009425">
    <property type="term" value="C:bacterial-type flagellum basal body"/>
    <property type="evidence" value="ECO:0007669"/>
    <property type="project" value="InterPro"/>
</dbReference>
<proteinExistence type="inferred from homology"/>
<keyword evidence="11" id="KW-0969">Cilium</keyword>